<evidence type="ECO:0000313" key="7">
    <source>
        <dbReference type="EMBL" id="CAF5166419.1"/>
    </source>
</evidence>
<evidence type="ECO:0000256" key="4">
    <source>
        <dbReference type="ARBA" id="ARBA00023136"/>
    </source>
</evidence>
<evidence type="ECO:0000259" key="6">
    <source>
        <dbReference type="PROSITE" id="PS50268"/>
    </source>
</evidence>
<reference evidence="7" key="1">
    <citation type="submission" date="2021-02" db="EMBL/GenBank/DDBJ databases">
        <authorList>
            <person name="Nowell W R."/>
        </authorList>
    </citation>
    <scope>NUCLEOTIDE SEQUENCE</scope>
</reference>
<dbReference type="EMBL" id="CAJOBH010273464">
    <property type="protein sequence ID" value="CAF5166419.1"/>
    <property type="molecule type" value="Genomic_DNA"/>
</dbReference>
<dbReference type="CDD" id="cd11304">
    <property type="entry name" value="Cadherin_repeat"/>
    <property type="match status" value="1"/>
</dbReference>
<feature type="non-terminal residue" evidence="7">
    <location>
        <position position="1"/>
    </location>
</feature>
<name>A0A8S3GM48_9BILA</name>
<evidence type="ECO:0000256" key="3">
    <source>
        <dbReference type="ARBA" id="ARBA00022837"/>
    </source>
</evidence>
<keyword evidence="4" id="KW-0472">Membrane</keyword>
<dbReference type="GO" id="GO:0045296">
    <property type="term" value="F:cadherin binding"/>
    <property type="evidence" value="ECO:0007669"/>
    <property type="project" value="TreeGrafter"/>
</dbReference>
<feature type="non-terminal residue" evidence="7">
    <location>
        <position position="58"/>
    </location>
</feature>
<sequence>ADDFDLDQNGEIVYSILNENDHNNLFHIDPQTGAIRALVEFDRQQQDTYLLNIQARDK</sequence>
<dbReference type="GO" id="GO:0016342">
    <property type="term" value="C:catenin complex"/>
    <property type="evidence" value="ECO:0007669"/>
    <property type="project" value="TreeGrafter"/>
</dbReference>
<dbReference type="InterPro" id="IPR039808">
    <property type="entry name" value="Cadherin"/>
</dbReference>
<evidence type="ECO:0000313" key="8">
    <source>
        <dbReference type="Proteomes" id="UP000681967"/>
    </source>
</evidence>
<dbReference type="SUPFAM" id="SSF49313">
    <property type="entry name" value="Cadherin-like"/>
    <property type="match status" value="1"/>
</dbReference>
<feature type="domain" description="Cadherin" evidence="6">
    <location>
        <begin position="1"/>
        <end position="57"/>
    </location>
</feature>
<organism evidence="7 8">
    <name type="scientific">Rotaria magnacalcarata</name>
    <dbReference type="NCBI Taxonomy" id="392030"/>
    <lineage>
        <taxon>Eukaryota</taxon>
        <taxon>Metazoa</taxon>
        <taxon>Spiralia</taxon>
        <taxon>Gnathifera</taxon>
        <taxon>Rotifera</taxon>
        <taxon>Eurotatoria</taxon>
        <taxon>Bdelloidea</taxon>
        <taxon>Philodinida</taxon>
        <taxon>Philodinidae</taxon>
        <taxon>Rotaria</taxon>
    </lineage>
</organism>
<dbReference type="AlphaFoldDB" id="A0A8S3GM48"/>
<dbReference type="PANTHER" id="PTHR24027">
    <property type="entry name" value="CADHERIN-23"/>
    <property type="match status" value="1"/>
</dbReference>
<dbReference type="InterPro" id="IPR002126">
    <property type="entry name" value="Cadherin-like_dom"/>
</dbReference>
<dbReference type="GO" id="GO:0016477">
    <property type="term" value="P:cell migration"/>
    <property type="evidence" value="ECO:0007669"/>
    <property type="project" value="TreeGrafter"/>
</dbReference>
<evidence type="ECO:0000256" key="1">
    <source>
        <dbReference type="ARBA" id="ARBA00004370"/>
    </source>
</evidence>
<protein>
    <recommendedName>
        <fullName evidence="6">Cadherin domain-containing protein</fullName>
    </recommendedName>
</protein>
<proteinExistence type="predicted"/>
<accession>A0A8S3GM48</accession>
<dbReference type="InterPro" id="IPR015919">
    <property type="entry name" value="Cadherin-like_sf"/>
</dbReference>
<dbReference type="Gene3D" id="2.60.40.60">
    <property type="entry name" value="Cadherins"/>
    <property type="match status" value="1"/>
</dbReference>
<keyword evidence="2" id="KW-0677">Repeat</keyword>
<dbReference type="PANTHER" id="PTHR24027:SF438">
    <property type="entry name" value="CADHERIN 23"/>
    <property type="match status" value="1"/>
</dbReference>
<comment type="caution">
    <text evidence="7">The sequence shown here is derived from an EMBL/GenBank/DDBJ whole genome shotgun (WGS) entry which is preliminary data.</text>
</comment>
<gene>
    <name evidence="7" type="ORF">BYL167_LOCUS76051</name>
</gene>
<dbReference type="Proteomes" id="UP000681967">
    <property type="component" value="Unassembled WGS sequence"/>
</dbReference>
<dbReference type="Pfam" id="PF00028">
    <property type="entry name" value="Cadherin"/>
    <property type="match status" value="1"/>
</dbReference>
<keyword evidence="3 5" id="KW-0106">Calcium</keyword>
<comment type="subcellular location">
    <subcellularLocation>
        <location evidence="1">Membrane</location>
    </subcellularLocation>
</comment>
<dbReference type="GO" id="GO:0008013">
    <property type="term" value="F:beta-catenin binding"/>
    <property type="evidence" value="ECO:0007669"/>
    <property type="project" value="TreeGrafter"/>
</dbReference>
<evidence type="ECO:0000256" key="5">
    <source>
        <dbReference type="PROSITE-ProRule" id="PRU00043"/>
    </source>
</evidence>
<evidence type="ECO:0000256" key="2">
    <source>
        <dbReference type="ARBA" id="ARBA00022737"/>
    </source>
</evidence>
<dbReference type="PROSITE" id="PS50268">
    <property type="entry name" value="CADHERIN_2"/>
    <property type="match status" value="1"/>
</dbReference>
<dbReference type="GO" id="GO:0005509">
    <property type="term" value="F:calcium ion binding"/>
    <property type="evidence" value="ECO:0007669"/>
    <property type="project" value="UniProtKB-UniRule"/>
</dbReference>
<dbReference type="GO" id="GO:0007156">
    <property type="term" value="P:homophilic cell adhesion via plasma membrane adhesion molecules"/>
    <property type="evidence" value="ECO:0007669"/>
    <property type="project" value="InterPro"/>
</dbReference>